<feature type="chain" id="PRO_5046653384" evidence="1">
    <location>
        <begin position="20"/>
        <end position="158"/>
    </location>
</feature>
<proteinExistence type="predicted"/>
<name>A0ABQ4PD34_SHECO</name>
<evidence type="ECO:0000313" key="3">
    <source>
        <dbReference type="Proteomes" id="UP000773469"/>
    </source>
</evidence>
<keyword evidence="1" id="KW-0732">Signal</keyword>
<dbReference type="RefSeq" id="WP_220757527.1">
    <property type="nucleotide sequence ID" value="NZ_BPEU01000032.1"/>
</dbReference>
<dbReference type="EMBL" id="BPEU01000032">
    <property type="protein sequence ID" value="GIU45455.1"/>
    <property type="molecule type" value="Genomic_DNA"/>
</dbReference>
<feature type="signal peptide" evidence="1">
    <location>
        <begin position="1"/>
        <end position="19"/>
    </location>
</feature>
<gene>
    <name evidence="2" type="ORF">TUM3794_35790</name>
</gene>
<protein>
    <submittedName>
        <fullName evidence="2">Uncharacterized protein</fullName>
    </submittedName>
</protein>
<dbReference type="Proteomes" id="UP000773469">
    <property type="component" value="Unassembled WGS sequence"/>
</dbReference>
<comment type="caution">
    <text evidence="2">The sequence shown here is derived from an EMBL/GenBank/DDBJ whole genome shotgun (WGS) entry which is preliminary data.</text>
</comment>
<organism evidence="2 3">
    <name type="scientific">Shewanella colwelliana</name>
    <name type="common">Alteromonas colwelliana</name>
    <dbReference type="NCBI Taxonomy" id="23"/>
    <lineage>
        <taxon>Bacteria</taxon>
        <taxon>Pseudomonadati</taxon>
        <taxon>Pseudomonadota</taxon>
        <taxon>Gammaproteobacteria</taxon>
        <taxon>Alteromonadales</taxon>
        <taxon>Shewanellaceae</taxon>
        <taxon>Shewanella</taxon>
    </lineage>
</organism>
<evidence type="ECO:0000256" key="1">
    <source>
        <dbReference type="SAM" id="SignalP"/>
    </source>
</evidence>
<sequence length="158" mass="17925">MHKFLALAFLIGFSNFAKATCGDDSIRTIFGEEPIASQMYRAVQKQEMGGWETGTFHTEKFYYLGALNKDNSTLIHIGYLNTVWGASCRATLRLIFMSESFKEVGQYYGIEKPELIAPNKLSIPYEEQEKTIWEFKGNLPKCLMVADDCFPLENAIAL</sequence>
<accession>A0ABQ4PD34</accession>
<keyword evidence="3" id="KW-1185">Reference proteome</keyword>
<evidence type="ECO:0000313" key="2">
    <source>
        <dbReference type="EMBL" id="GIU45455.1"/>
    </source>
</evidence>
<reference evidence="2 3" key="1">
    <citation type="submission" date="2021-05" db="EMBL/GenBank/DDBJ databases">
        <title>Molecular characterization for Shewanella algae harboring chromosomal blaOXA-55-like strains isolated from clinical and environment sample.</title>
        <authorList>
            <person name="Ohama Y."/>
            <person name="Aoki K."/>
            <person name="Harada S."/>
            <person name="Moriya K."/>
            <person name="Ishii Y."/>
            <person name="Tateda K."/>
        </authorList>
    </citation>
    <scope>NUCLEOTIDE SEQUENCE [LARGE SCALE GENOMIC DNA]</scope>
    <source>
        <strain evidence="2 3">MBTL60-118</strain>
    </source>
</reference>